<feature type="compositionally biased region" description="Polar residues" evidence="13">
    <location>
        <begin position="153"/>
        <end position="174"/>
    </location>
</feature>
<comment type="caution">
    <text evidence="16">The sequence shown here is derived from an EMBL/GenBank/DDBJ whole genome shotgun (WGS) entry which is preliminary data.</text>
</comment>
<keyword evidence="2" id="KW-0217">Developmental protein</keyword>
<dbReference type="GO" id="GO:0051015">
    <property type="term" value="F:actin filament binding"/>
    <property type="evidence" value="ECO:0007669"/>
    <property type="project" value="TreeGrafter"/>
</dbReference>
<evidence type="ECO:0000259" key="15">
    <source>
        <dbReference type="PROSITE" id="PS50106"/>
    </source>
</evidence>
<dbReference type="STRING" id="947166.A0A1D1UHA3"/>
<keyword evidence="17" id="KW-1185">Reference proteome</keyword>
<evidence type="ECO:0000259" key="14">
    <source>
        <dbReference type="PROSITE" id="PS50105"/>
    </source>
</evidence>
<feature type="domain" description="PDZ" evidence="15">
    <location>
        <begin position="643"/>
        <end position="730"/>
    </location>
</feature>
<evidence type="ECO:0000256" key="13">
    <source>
        <dbReference type="SAM" id="MobiDB-lite"/>
    </source>
</evidence>
<feature type="region of interest" description="Disordered" evidence="13">
    <location>
        <begin position="190"/>
        <end position="332"/>
    </location>
</feature>
<dbReference type="PANTHER" id="PTHR16154:SF6">
    <property type="entry name" value="SPINOPHILIN, ISOFORM J"/>
    <property type="match status" value="1"/>
</dbReference>
<dbReference type="SMART" id="SM00454">
    <property type="entry name" value="SAM"/>
    <property type="match status" value="1"/>
</dbReference>
<feature type="region of interest" description="Disordered" evidence="13">
    <location>
        <begin position="383"/>
        <end position="449"/>
    </location>
</feature>
<evidence type="ECO:0000313" key="17">
    <source>
        <dbReference type="Proteomes" id="UP000186922"/>
    </source>
</evidence>
<dbReference type="Pfam" id="PF00536">
    <property type="entry name" value="SAM_1"/>
    <property type="match status" value="1"/>
</dbReference>
<feature type="compositionally biased region" description="Basic and acidic residues" evidence="13">
    <location>
        <begin position="763"/>
        <end position="778"/>
    </location>
</feature>
<keyword evidence="7" id="KW-0770">Synapse</keyword>
<keyword evidence="5" id="KW-0221">Differentiation</keyword>
<name>A0A1D1UHA3_RAMVA</name>
<dbReference type="InterPro" id="IPR001660">
    <property type="entry name" value="SAM"/>
</dbReference>
<evidence type="ECO:0000256" key="3">
    <source>
        <dbReference type="ARBA" id="ARBA00022490"/>
    </source>
</evidence>
<feature type="region of interest" description="Disordered" evidence="13">
    <location>
        <begin position="494"/>
        <end position="518"/>
    </location>
</feature>
<dbReference type="InterPro" id="IPR001478">
    <property type="entry name" value="PDZ"/>
</dbReference>
<proteinExistence type="predicted"/>
<feature type="compositionally biased region" description="Polar residues" evidence="13">
    <location>
        <begin position="82"/>
        <end position="118"/>
    </location>
</feature>
<keyword evidence="3" id="KW-0963">Cytoplasm</keyword>
<feature type="region of interest" description="Disordered" evidence="13">
    <location>
        <begin position="1257"/>
        <end position="1292"/>
    </location>
</feature>
<dbReference type="Proteomes" id="UP000186922">
    <property type="component" value="Unassembled WGS sequence"/>
</dbReference>
<dbReference type="GO" id="GO:0007015">
    <property type="term" value="P:actin filament organization"/>
    <property type="evidence" value="ECO:0007669"/>
    <property type="project" value="TreeGrafter"/>
</dbReference>
<dbReference type="GO" id="GO:0015629">
    <property type="term" value="C:actin cytoskeleton"/>
    <property type="evidence" value="ECO:0007669"/>
    <property type="project" value="TreeGrafter"/>
</dbReference>
<evidence type="ECO:0000256" key="5">
    <source>
        <dbReference type="ARBA" id="ARBA00022782"/>
    </source>
</evidence>
<feature type="region of interest" description="Disordered" evidence="13">
    <location>
        <begin position="82"/>
        <end position="176"/>
    </location>
</feature>
<dbReference type="InterPro" id="IPR036034">
    <property type="entry name" value="PDZ_sf"/>
</dbReference>
<keyword evidence="10" id="KW-0206">Cytoskeleton</keyword>
<feature type="compositionally biased region" description="Polar residues" evidence="13">
    <location>
        <begin position="307"/>
        <end position="331"/>
    </location>
</feature>
<feature type="compositionally biased region" description="Low complexity" evidence="13">
    <location>
        <begin position="206"/>
        <end position="221"/>
    </location>
</feature>
<comment type="subcellular location">
    <subcellularLocation>
        <location evidence="1">Cytoplasm</location>
        <location evidence="1">Cytoskeleton</location>
    </subcellularLocation>
    <subcellularLocation>
        <location evidence="11">Synapse</location>
    </subcellularLocation>
</comment>
<evidence type="ECO:0000256" key="1">
    <source>
        <dbReference type="ARBA" id="ARBA00004245"/>
    </source>
</evidence>
<sequence length="1292" mass="142140">MVALEAAQITRSSVDNMEVAPNNEATSAAHTNHRNRLAALKSSFESAANSSVSAGGDKVATGIIRRPTREAVPRIASLFQTNVTGGHTPASNSFSPDLYQELSSTSKQHLPTEESASYSEKENVPVERQSFPASGDASRTRLIVDSDRRRSFPVTSNTPSCDSSNLTPRNTSATVDDHVARFQNAKEFFLKKEESSRNQSTGGNITSSRAARATHATSPSPRFNKPGSPDIPYRNGSPSHLGAGSRVSDGSSRSRSASSWINRDASRQRSSSESRIPSTRPDLIPSLEPSPDKKDDSSSVDCSESDQIFQLNQGSPSRSENQVSENISQVDSPRILSPVKTLANSFSSLNESNRVSDISRNSFLAQNESEERKDFLVDDAVSSSRFSSSTFTPNEPVQRERPWSSQERPHSAQESDGSSPTPSTNLLSGLTKPPRVSEPVIEPDDLELMTEEEQKIFLRGTDSFEDKGNESGELGEQLNIVDEKLLLEGGLNGETYVDDAGDSSATEEVEDDEEPAHTASVDIRRDRGRRRNTDFFGADAVAALMKDEPASTIFDQYPLTMLHDGHYYVEMPMPQRDHHDKEDHYPADLPPRSFKLRFNLETVRVFSTHSMYEYDRTNSEVDPVASSAEYELEKRIEKMDVFEVQLMKEPGGGLGLSIIGMGVGADAGLEKLGIFVKSVSGPAGVDGRIQVNDQIIEVDGQSLVGVSQAYAAQVLRATQGQVNFLIGREKGNEKSEVALLIEQSRARDQERERQMQLQAVEDARRQELRSGGRGRLSDIHGSPGEEGLEDDDSDMDQFEESYPHEPRTPTADLDGELGAQYSRQATSLSPVEFDIDNLKLRLAEAQQFSSTAEVEVERLRSKLLEYEGDAHKSEELIRTVNLMKTQLAEAEVSHRSAQEAVDSKQKELAAAQENLKLLERKYNRAKKVIRDYQQQMEQRDRKYNSIITDMTKTITSLQYKLGEQGVVGPQLSLPNKSPLLPKAVLDQLLAENDLSDTEDADLSLASSANFSAFDESFSNLVPETQLLDNTAARSRADLVNKGSLAARQPPSTKRQSLEFDSSFEGPARKISQSGHSRRPSDPPPAVPARPPRGTFPRSSSARSREDSIISSVTSVTSYNGSEMTTETGSLHTVTSPSKFSPLKNPNLAYASLPRSFTRGRDTGESSDSASMASGSKHSTPEKKYQGTVDATDWTSHDVKQWLLSFGLKQHIPTFCDQHNMDGPKLMNMDSEGLKALGVTSSAERAFMKKKIKELRSVLEKERRSVEKQRKVQEKLLKKSASSGGSPLKKKSP</sequence>
<feature type="compositionally biased region" description="Low complexity" evidence="13">
    <location>
        <begin position="1165"/>
        <end position="1177"/>
    </location>
</feature>
<feature type="compositionally biased region" description="Basic and acidic residues" evidence="13">
    <location>
        <begin position="397"/>
        <end position="413"/>
    </location>
</feature>
<feature type="compositionally biased region" description="Pro residues" evidence="13">
    <location>
        <begin position="1081"/>
        <end position="1090"/>
    </location>
</feature>
<evidence type="ECO:0000256" key="7">
    <source>
        <dbReference type="ARBA" id="ARBA00023018"/>
    </source>
</evidence>
<evidence type="ECO:0000256" key="8">
    <source>
        <dbReference type="ARBA" id="ARBA00023054"/>
    </source>
</evidence>
<evidence type="ECO:0000256" key="6">
    <source>
        <dbReference type="ARBA" id="ARBA00022902"/>
    </source>
</evidence>
<dbReference type="Pfam" id="PF17817">
    <property type="entry name" value="PDZ_5"/>
    <property type="match status" value="1"/>
</dbReference>
<dbReference type="OrthoDB" id="62701at2759"/>
<dbReference type="InterPro" id="IPR013761">
    <property type="entry name" value="SAM/pointed_sf"/>
</dbReference>
<dbReference type="Gene3D" id="2.30.42.10">
    <property type="match status" value="1"/>
</dbReference>
<evidence type="ECO:0008006" key="18">
    <source>
        <dbReference type="Google" id="ProtNLM"/>
    </source>
</evidence>
<dbReference type="PROSITE" id="PS50105">
    <property type="entry name" value="SAM_DOMAIN"/>
    <property type="match status" value="1"/>
</dbReference>
<dbReference type="Gene3D" id="1.10.150.50">
    <property type="entry name" value="Transcription Factor, Ets-1"/>
    <property type="match status" value="1"/>
</dbReference>
<dbReference type="PROSITE" id="PS50106">
    <property type="entry name" value="PDZ"/>
    <property type="match status" value="1"/>
</dbReference>
<dbReference type="GO" id="GO:0031175">
    <property type="term" value="P:neuron projection development"/>
    <property type="evidence" value="ECO:0007669"/>
    <property type="project" value="TreeGrafter"/>
</dbReference>
<feature type="compositionally biased region" description="Acidic residues" evidence="13">
    <location>
        <begin position="496"/>
        <end position="514"/>
    </location>
</feature>
<dbReference type="Pfam" id="PF00595">
    <property type="entry name" value="PDZ"/>
    <property type="match status" value="1"/>
</dbReference>
<feature type="compositionally biased region" description="Polar residues" evidence="13">
    <location>
        <begin position="414"/>
        <end position="428"/>
    </location>
</feature>
<dbReference type="GO" id="GO:0019722">
    <property type="term" value="P:calcium-mediated signaling"/>
    <property type="evidence" value="ECO:0007669"/>
    <property type="project" value="TreeGrafter"/>
</dbReference>
<dbReference type="SMART" id="SM00228">
    <property type="entry name" value="PDZ"/>
    <property type="match status" value="1"/>
</dbReference>
<organism evidence="16 17">
    <name type="scientific">Ramazzottius varieornatus</name>
    <name type="common">Water bear</name>
    <name type="synonym">Tardigrade</name>
    <dbReference type="NCBI Taxonomy" id="947166"/>
    <lineage>
        <taxon>Eukaryota</taxon>
        <taxon>Metazoa</taxon>
        <taxon>Ecdysozoa</taxon>
        <taxon>Tardigrada</taxon>
        <taxon>Eutardigrada</taxon>
        <taxon>Parachela</taxon>
        <taxon>Hypsibioidea</taxon>
        <taxon>Ramazzottiidae</taxon>
        <taxon>Ramazzottius</taxon>
    </lineage>
</organism>
<feature type="compositionally biased region" description="Basic and acidic residues" evidence="13">
    <location>
        <begin position="1257"/>
        <end position="1276"/>
    </location>
</feature>
<feature type="region of interest" description="Disordered" evidence="13">
    <location>
        <begin position="1040"/>
        <end position="1184"/>
    </location>
</feature>
<dbReference type="SUPFAM" id="SSF50156">
    <property type="entry name" value="PDZ domain-like"/>
    <property type="match status" value="1"/>
</dbReference>
<evidence type="ECO:0000256" key="11">
    <source>
        <dbReference type="ARBA" id="ARBA00034103"/>
    </source>
</evidence>
<dbReference type="GO" id="GO:0030425">
    <property type="term" value="C:dendrite"/>
    <property type="evidence" value="ECO:0007669"/>
    <property type="project" value="TreeGrafter"/>
</dbReference>
<feature type="region of interest" description="Disordered" evidence="13">
    <location>
        <begin position="763"/>
        <end position="814"/>
    </location>
</feature>
<feature type="compositionally biased region" description="Acidic residues" evidence="13">
    <location>
        <begin position="786"/>
        <end position="799"/>
    </location>
</feature>
<dbReference type="GO" id="GO:0005737">
    <property type="term" value="C:cytoplasm"/>
    <property type="evidence" value="ECO:0007669"/>
    <property type="project" value="TreeGrafter"/>
</dbReference>
<gene>
    <name evidence="16" type="primary">RvY_01642-1</name>
    <name evidence="16" type="synonym">RvY_01642.1</name>
    <name evidence="16" type="ORF">RvY_01642</name>
</gene>
<evidence type="ECO:0000313" key="16">
    <source>
        <dbReference type="EMBL" id="GAU89046.1"/>
    </source>
</evidence>
<reference evidence="16 17" key="1">
    <citation type="journal article" date="2016" name="Nat. Commun.">
        <title>Extremotolerant tardigrade genome and improved radiotolerance of human cultured cells by tardigrade-unique protein.</title>
        <authorList>
            <person name="Hashimoto T."/>
            <person name="Horikawa D.D."/>
            <person name="Saito Y."/>
            <person name="Kuwahara H."/>
            <person name="Kozuka-Hata H."/>
            <person name="Shin-I T."/>
            <person name="Minakuchi Y."/>
            <person name="Ohishi K."/>
            <person name="Motoyama A."/>
            <person name="Aizu T."/>
            <person name="Enomoto A."/>
            <person name="Kondo K."/>
            <person name="Tanaka S."/>
            <person name="Hara Y."/>
            <person name="Koshikawa S."/>
            <person name="Sagara H."/>
            <person name="Miura T."/>
            <person name="Yokobori S."/>
            <person name="Miyagawa K."/>
            <person name="Suzuki Y."/>
            <person name="Kubo T."/>
            <person name="Oyama M."/>
            <person name="Kohara Y."/>
            <person name="Fujiyama A."/>
            <person name="Arakawa K."/>
            <person name="Katayama T."/>
            <person name="Toyoda A."/>
            <person name="Kunieda T."/>
        </authorList>
    </citation>
    <scope>NUCLEOTIDE SEQUENCE [LARGE SCALE GENOMIC DNA]</scope>
    <source>
        <strain evidence="16 17">YOKOZUNA-1</strain>
    </source>
</reference>
<dbReference type="PANTHER" id="PTHR16154">
    <property type="entry name" value="NEURABIN"/>
    <property type="match status" value="1"/>
</dbReference>
<dbReference type="SUPFAM" id="SSF47769">
    <property type="entry name" value="SAM/Pointed domain"/>
    <property type="match status" value="1"/>
</dbReference>
<keyword evidence="8 12" id="KW-0175">Coiled coil</keyword>
<feature type="compositionally biased region" description="Low complexity" evidence="13">
    <location>
        <begin position="383"/>
        <end position="392"/>
    </location>
</feature>
<feature type="compositionally biased region" description="Low complexity" evidence="13">
    <location>
        <begin position="242"/>
        <end position="259"/>
    </location>
</feature>
<evidence type="ECO:0000256" key="10">
    <source>
        <dbReference type="ARBA" id="ARBA00023212"/>
    </source>
</evidence>
<keyword evidence="9" id="KW-0009">Actin-binding</keyword>
<feature type="compositionally biased region" description="Polar residues" evidence="13">
    <location>
        <begin position="1118"/>
        <end position="1138"/>
    </location>
</feature>
<feature type="compositionally biased region" description="Basic and acidic residues" evidence="13">
    <location>
        <begin position="138"/>
        <end position="150"/>
    </location>
</feature>
<dbReference type="FunFam" id="2.30.42.10:FF:000010">
    <property type="entry name" value="Neurabin-1 isoform 1"/>
    <property type="match status" value="1"/>
</dbReference>
<protein>
    <recommendedName>
        <fullName evidence="18">Neurabin-1</fullName>
    </recommendedName>
</protein>
<evidence type="ECO:0000256" key="2">
    <source>
        <dbReference type="ARBA" id="ARBA00022473"/>
    </source>
</evidence>
<keyword evidence="6" id="KW-0524">Neurogenesis</keyword>
<dbReference type="InterPro" id="IPR040645">
    <property type="entry name" value="Neurabin-1/2_PDZ"/>
</dbReference>
<feature type="coiled-coil region" evidence="12">
    <location>
        <begin position="856"/>
        <end position="942"/>
    </location>
</feature>
<evidence type="ECO:0000256" key="4">
    <source>
        <dbReference type="ARBA" id="ARBA00022553"/>
    </source>
</evidence>
<dbReference type="InterPro" id="IPR043446">
    <property type="entry name" value="Neurabin-like"/>
</dbReference>
<dbReference type="GO" id="GO:0014069">
    <property type="term" value="C:postsynaptic density"/>
    <property type="evidence" value="ECO:0007669"/>
    <property type="project" value="TreeGrafter"/>
</dbReference>
<feature type="compositionally biased region" description="Low complexity" evidence="13">
    <location>
        <begin position="1108"/>
        <end position="1117"/>
    </location>
</feature>
<accession>A0A1D1UHA3</accession>
<feature type="domain" description="SAM" evidence="14">
    <location>
        <begin position="1193"/>
        <end position="1257"/>
    </location>
</feature>
<keyword evidence="4" id="KW-0597">Phosphoprotein</keyword>
<evidence type="ECO:0000256" key="12">
    <source>
        <dbReference type="SAM" id="Coils"/>
    </source>
</evidence>
<dbReference type="EMBL" id="BDGG01000001">
    <property type="protein sequence ID" value="GAU89046.1"/>
    <property type="molecule type" value="Genomic_DNA"/>
</dbReference>
<evidence type="ECO:0000256" key="9">
    <source>
        <dbReference type="ARBA" id="ARBA00023203"/>
    </source>
</evidence>